<name>X1F1D8_9ZZZZ</name>
<comment type="caution">
    <text evidence="1">The sequence shown here is derived from an EMBL/GenBank/DDBJ whole genome shotgun (WGS) entry which is preliminary data.</text>
</comment>
<dbReference type="EMBL" id="BART01036797">
    <property type="protein sequence ID" value="GAH14618.1"/>
    <property type="molecule type" value="Genomic_DNA"/>
</dbReference>
<organism evidence="1">
    <name type="scientific">marine sediment metagenome</name>
    <dbReference type="NCBI Taxonomy" id="412755"/>
    <lineage>
        <taxon>unclassified sequences</taxon>
        <taxon>metagenomes</taxon>
        <taxon>ecological metagenomes</taxon>
    </lineage>
</organism>
<evidence type="ECO:0000313" key="1">
    <source>
        <dbReference type="EMBL" id="GAH14618.1"/>
    </source>
</evidence>
<gene>
    <name evidence="1" type="ORF">S01H4_61887</name>
</gene>
<feature type="non-terminal residue" evidence="1">
    <location>
        <position position="84"/>
    </location>
</feature>
<accession>X1F1D8</accession>
<dbReference type="AlphaFoldDB" id="X1F1D8"/>
<proteinExistence type="predicted"/>
<sequence length="84" mass="10142">MASKNAKIDLSKALRNKSVSAESSQIHIKKLPNKLAKNNYWLKLKKYNKYPKNWKKKKKRTLKRYWKLTTNLNKYTTKVKKKKF</sequence>
<protein>
    <submittedName>
        <fullName evidence="1">Uncharacterized protein</fullName>
    </submittedName>
</protein>
<reference evidence="1" key="1">
    <citation type="journal article" date="2014" name="Front. Microbiol.">
        <title>High frequency of phylogenetically diverse reductive dehalogenase-homologous genes in deep subseafloor sedimentary metagenomes.</title>
        <authorList>
            <person name="Kawai M."/>
            <person name="Futagami T."/>
            <person name="Toyoda A."/>
            <person name="Takaki Y."/>
            <person name="Nishi S."/>
            <person name="Hori S."/>
            <person name="Arai W."/>
            <person name="Tsubouchi T."/>
            <person name="Morono Y."/>
            <person name="Uchiyama I."/>
            <person name="Ito T."/>
            <person name="Fujiyama A."/>
            <person name="Inagaki F."/>
            <person name="Takami H."/>
        </authorList>
    </citation>
    <scope>NUCLEOTIDE SEQUENCE</scope>
    <source>
        <strain evidence="1">Expedition CK06-06</strain>
    </source>
</reference>